<dbReference type="PANTHER" id="PTHR47354">
    <property type="entry name" value="NADH OXIDOREDUCTASE HCR"/>
    <property type="match status" value="1"/>
</dbReference>
<dbReference type="SUPFAM" id="SSF54292">
    <property type="entry name" value="2Fe-2S ferredoxin-like"/>
    <property type="match status" value="1"/>
</dbReference>
<dbReference type="GO" id="GO:0016491">
    <property type="term" value="F:oxidoreductase activity"/>
    <property type="evidence" value="ECO:0007669"/>
    <property type="project" value="InterPro"/>
</dbReference>
<dbReference type="InterPro" id="IPR017938">
    <property type="entry name" value="Riboflavin_synthase-like_b-brl"/>
</dbReference>
<protein>
    <submittedName>
        <fullName evidence="3">2Fe-2S iron-sulfur cluster binding domain-containing protein</fullName>
    </submittedName>
</protein>
<proteinExistence type="predicted"/>
<dbReference type="KEGG" id="mflg:ABS361_21645"/>
<dbReference type="SUPFAM" id="SSF52343">
    <property type="entry name" value="Ferredoxin reductase-like, C-terminal NADP-linked domain"/>
    <property type="match status" value="1"/>
</dbReference>
<dbReference type="Pfam" id="PF00111">
    <property type="entry name" value="Fer2"/>
    <property type="match status" value="1"/>
</dbReference>
<dbReference type="AlphaFoldDB" id="A0AAU7X9Q7"/>
<accession>A0AAU7X9Q7</accession>
<dbReference type="InterPro" id="IPR008333">
    <property type="entry name" value="Cbr1-like_FAD-bd_dom"/>
</dbReference>
<dbReference type="GO" id="GO:0051536">
    <property type="term" value="F:iron-sulfur cluster binding"/>
    <property type="evidence" value="ECO:0007669"/>
    <property type="project" value="InterPro"/>
</dbReference>
<dbReference type="CDD" id="cd00207">
    <property type="entry name" value="fer2"/>
    <property type="match status" value="1"/>
</dbReference>
<dbReference type="InterPro" id="IPR017927">
    <property type="entry name" value="FAD-bd_FR_type"/>
</dbReference>
<feature type="domain" description="FAD-binding FR-type" evidence="2">
    <location>
        <begin position="86"/>
        <end position="187"/>
    </location>
</feature>
<dbReference type="Pfam" id="PF00970">
    <property type="entry name" value="FAD_binding_6"/>
    <property type="match status" value="1"/>
</dbReference>
<dbReference type="PANTHER" id="PTHR47354:SF5">
    <property type="entry name" value="PROTEIN RFBI"/>
    <property type="match status" value="1"/>
</dbReference>
<evidence type="ECO:0000259" key="2">
    <source>
        <dbReference type="PROSITE" id="PS51384"/>
    </source>
</evidence>
<dbReference type="InterPro" id="IPR012675">
    <property type="entry name" value="Beta-grasp_dom_sf"/>
</dbReference>
<dbReference type="Gene3D" id="3.40.50.80">
    <property type="entry name" value="Nucleotide-binding domain of ferredoxin-NADP reductase (FNR) module"/>
    <property type="match status" value="1"/>
</dbReference>
<dbReference type="InterPro" id="IPR050415">
    <property type="entry name" value="MRET"/>
</dbReference>
<dbReference type="InterPro" id="IPR036010">
    <property type="entry name" value="2Fe-2S_ferredoxin-like_sf"/>
</dbReference>
<gene>
    <name evidence="3" type="ORF">ABS361_21645</name>
</gene>
<dbReference type="Gene3D" id="2.40.30.10">
    <property type="entry name" value="Translation factors"/>
    <property type="match status" value="1"/>
</dbReference>
<dbReference type="Gene3D" id="3.10.20.30">
    <property type="match status" value="1"/>
</dbReference>
<evidence type="ECO:0000313" key="3">
    <source>
        <dbReference type="EMBL" id="XBY44575.1"/>
    </source>
</evidence>
<dbReference type="EMBL" id="CP158568">
    <property type="protein sequence ID" value="XBY44575.1"/>
    <property type="molecule type" value="Genomic_DNA"/>
</dbReference>
<dbReference type="RefSeq" id="WP_407049667.1">
    <property type="nucleotide sequence ID" value="NZ_CP158568.1"/>
</dbReference>
<dbReference type="SUPFAM" id="SSF63380">
    <property type="entry name" value="Riboflavin synthase domain-like"/>
    <property type="match status" value="1"/>
</dbReference>
<evidence type="ECO:0000259" key="1">
    <source>
        <dbReference type="PROSITE" id="PS51085"/>
    </source>
</evidence>
<sequence>MSARRTLIVNGKTVIASEGDTLIDAALGGRIVIPHDCLSGQCESCRVQIVSGAVDGHGTEDRGSVLGCMATLAGDAEIAFDPVPIPRKRKAVVDQLIELGPDLFELRLRLNERLTWLPGQYVRLGFAGFPGRDFSPTQGHDLHAEEDMLVFHIRRYPEGRVSSEIGRRIGEGHAVTVRGPHGSAFLRRGEGRLVMASTGTGWAPIWAMAVAARLGQPHRPLTVIAGARFARDLYMGPALDWLAMQGAEVIRTASDGDGTEIRTERPAELLPVLGPADTVHVAGNPSTVAAVHAIADAAGAVCHADPFWPGPTRLSFGARLKALLALGRKGRALAETAAE</sequence>
<feature type="domain" description="2Fe-2S ferredoxin-type" evidence="1">
    <location>
        <begin position="3"/>
        <end position="84"/>
    </location>
</feature>
<dbReference type="PROSITE" id="PS51384">
    <property type="entry name" value="FAD_FR"/>
    <property type="match status" value="1"/>
</dbReference>
<organism evidence="3">
    <name type="scientific">Methyloraptor flagellatus</name>
    <dbReference type="NCBI Taxonomy" id="3162530"/>
    <lineage>
        <taxon>Bacteria</taxon>
        <taxon>Pseudomonadati</taxon>
        <taxon>Pseudomonadota</taxon>
        <taxon>Alphaproteobacteria</taxon>
        <taxon>Hyphomicrobiales</taxon>
        <taxon>Ancalomicrobiaceae</taxon>
        <taxon>Methyloraptor</taxon>
    </lineage>
</organism>
<dbReference type="InterPro" id="IPR039261">
    <property type="entry name" value="FNR_nucleotide-bd"/>
</dbReference>
<dbReference type="PROSITE" id="PS51085">
    <property type="entry name" value="2FE2S_FER_2"/>
    <property type="match status" value="1"/>
</dbReference>
<dbReference type="PRINTS" id="PR00410">
    <property type="entry name" value="PHEHYDRXLASE"/>
</dbReference>
<name>A0AAU7X9Q7_9HYPH</name>
<reference evidence="3" key="1">
    <citation type="submission" date="2024-06" db="EMBL/GenBank/DDBJ databases">
        <title>Methylostella associata gen. nov., sp. nov., a novel Ancalomicrobiaceae-affiliated facultatively methylotrophic bacteria that feed on methanotrophs of the genus Methylococcus.</title>
        <authorList>
            <person name="Saltykova V."/>
            <person name="Danilova O.V."/>
            <person name="Oshkin I.Y."/>
            <person name="Belova S.E."/>
            <person name="Pimenov N.V."/>
            <person name="Dedysh S.N."/>
        </authorList>
    </citation>
    <scope>NUCLEOTIDE SEQUENCE</scope>
    <source>
        <strain evidence="3">S20</strain>
    </source>
</reference>
<dbReference type="InterPro" id="IPR001041">
    <property type="entry name" value="2Fe-2S_ferredoxin-type"/>
</dbReference>